<protein>
    <recommendedName>
        <fullName evidence="1 6">Inositol-pentakisphosphate 2-kinase</fullName>
        <ecNumber evidence="1 6">2.7.1.158</ecNumber>
    </recommendedName>
</protein>
<keyword evidence="8" id="KW-1185">Reference proteome</keyword>
<keyword evidence="2 6" id="KW-0808">Transferase</keyword>
<evidence type="ECO:0000256" key="3">
    <source>
        <dbReference type="ARBA" id="ARBA00022741"/>
    </source>
</evidence>
<evidence type="ECO:0000256" key="2">
    <source>
        <dbReference type="ARBA" id="ARBA00022679"/>
    </source>
</evidence>
<evidence type="ECO:0000256" key="5">
    <source>
        <dbReference type="ARBA" id="ARBA00022840"/>
    </source>
</evidence>
<dbReference type="GO" id="GO:0032958">
    <property type="term" value="P:inositol phosphate biosynthetic process"/>
    <property type="evidence" value="ECO:0007669"/>
    <property type="project" value="TreeGrafter"/>
</dbReference>
<proteinExistence type="predicted"/>
<dbReference type="OrthoDB" id="272370at2759"/>
<evidence type="ECO:0000256" key="1">
    <source>
        <dbReference type="ARBA" id="ARBA00012023"/>
    </source>
</evidence>
<dbReference type="PANTHER" id="PTHR14456">
    <property type="entry name" value="INOSITOL POLYPHOSPHATE KINASE 1"/>
    <property type="match status" value="1"/>
</dbReference>
<comment type="catalytic activity">
    <reaction evidence="6">
        <text>1D-myo-inositol 1,3,4,5,6-pentakisphosphate + ATP = 1D-myo-inositol hexakisphosphate + ADP + H(+)</text>
        <dbReference type="Rhea" id="RHEA:20313"/>
        <dbReference type="ChEBI" id="CHEBI:15378"/>
        <dbReference type="ChEBI" id="CHEBI:30616"/>
        <dbReference type="ChEBI" id="CHEBI:57733"/>
        <dbReference type="ChEBI" id="CHEBI:58130"/>
        <dbReference type="ChEBI" id="CHEBI:456216"/>
        <dbReference type="EC" id="2.7.1.158"/>
    </reaction>
</comment>
<evidence type="ECO:0000313" key="8">
    <source>
        <dbReference type="Proteomes" id="UP001153620"/>
    </source>
</evidence>
<keyword evidence="5 6" id="KW-0067">ATP-binding</keyword>
<dbReference type="PANTHER" id="PTHR14456:SF2">
    <property type="entry name" value="INOSITOL-PENTAKISPHOSPHATE 2-KINASE"/>
    <property type="match status" value="1"/>
</dbReference>
<reference evidence="7" key="1">
    <citation type="submission" date="2022-01" db="EMBL/GenBank/DDBJ databases">
        <authorList>
            <person name="King R."/>
        </authorList>
    </citation>
    <scope>NUCLEOTIDE SEQUENCE</scope>
</reference>
<dbReference type="GO" id="GO:0005634">
    <property type="term" value="C:nucleus"/>
    <property type="evidence" value="ECO:0007669"/>
    <property type="project" value="TreeGrafter"/>
</dbReference>
<keyword evidence="3 6" id="KW-0547">Nucleotide-binding</keyword>
<keyword evidence="4 6" id="KW-0418">Kinase</keyword>
<dbReference type="InterPro" id="IPR009286">
    <property type="entry name" value="Ins_P5_2-kin"/>
</dbReference>
<dbReference type="GO" id="GO:0005524">
    <property type="term" value="F:ATP binding"/>
    <property type="evidence" value="ECO:0007669"/>
    <property type="project" value="UniProtKB-KW"/>
</dbReference>
<organism evidence="7 8">
    <name type="scientific">Chironomus riparius</name>
    <dbReference type="NCBI Taxonomy" id="315576"/>
    <lineage>
        <taxon>Eukaryota</taxon>
        <taxon>Metazoa</taxon>
        <taxon>Ecdysozoa</taxon>
        <taxon>Arthropoda</taxon>
        <taxon>Hexapoda</taxon>
        <taxon>Insecta</taxon>
        <taxon>Pterygota</taxon>
        <taxon>Neoptera</taxon>
        <taxon>Endopterygota</taxon>
        <taxon>Diptera</taxon>
        <taxon>Nematocera</taxon>
        <taxon>Chironomoidea</taxon>
        <taxon>Chironomidae</taxon>
        <taxon>Chironominae</taxon>
        <taxon>Chironomus</taxon>
    </lineage>
</organism>
<comment type="function">
    <text evidence="6">Phosphorylates Ins(1,3,4,5,6)P5 at position 2 to form Ins(1,2,3,4,5,6)P6 (InsP6 or phytate).</text>
</comment>
<gene>
    <name evidence="7" type="ORF">CHIRRI_LOCUS5737</name>
</gene>
<dbReference type="EMBL" id="OU895878">
    <property type="protein sequence ID" value="CAG9802832.1"/>
    <property type="molecule type" value="Genomic_DNA"/>
</dbReference>
<evidence type="ECO:0000256" key="4">
    <source>
        <dbReference type="ARBA" id="ARBA00022777"/>
    </source>
</evidence>
<dbReference type="Proteomes" id="UP001153620">
    <property type="component" value="Chromosome 2"/>
</dbReference>
<evidence type="ECO:0000256" key="6">
    <source>
        <dbReference type="RuleBase" id="RU364126"/>
    </source>
</evidence>
<dbReference type="AlphaFoldDB" id="A0A9N9WSU8"/>
<dbReference type="EC" id="2.7.1.158" evidence="1 6"/>
<dbReference type="Pfam" id="PF06090">
    <property type="entry name" value="Ins_P5_2-kin"/>
    <property type="match status" value="1"/>
</dbReference>
<comment type="domain">
    <text evidence="6">The EXKPK motif is conserved in inositol-pentakisphosphate 2-kinases of both family 1 and 2.</text>
</comment>
<evidence type="ECO:0000313" key="7">
    <source>
        <dbReference type="EMBL" id="CAG9802832.1"/>
    </source>
</evidence>
<reference evidence="7" key="2">
    <citation type="submission" date="2022-10" db="EMBL/GenBank/DDBJ databases">
        <authorList>
            <consortium name="ENA_rothamsted_submissions"/>
            <consortium name="culmorum"/>
            <person name="King R."/>
        </authorList>
    </citation>
    <scope>NUCLEOTIDE SEQUENCE</scope>
</reference>
<sequence length="457" mass="54016">MMYNKTLTIFNNNIQEIVLNLKDTCLEKVLYYRDEGNMNIVLSVYAQENEEKYVIRFKKISSDSTERNCNDHKHELMSFIVFEELLQKYFDHFTVVPKIVFVDVDINALNEFLMRDRPAVRRKKIIGYNYGLVYRDVAFLPKEIYIGKPMNGEFKDSPTICIEIKVKQGYMMDEDISTRSYETKKCRYCYFQYLKLKTTKISNISQYCPIDLFSGKADRMNRAIKGLFENPQNNLKMFQDGKMVYNEYSPDKVLLKRIMKSLFPDAKSVDKQESLLINLIRRTLIKDFTCCDMNVDVYSTYECDEDVHLRNCHAEKFPQLPKNCILYSILKAQHLVRDNFSIMEYLEDNINCEDGYGQIIQDYRMGSTALDCSVMITFRQINVNEDFNIESDKVFDKRNYMKLTGPTGYSHHFISNVTVVDLDEKKDSFAHFHKYKKQYQESKIAYLEYINSMQHVA</sequence>
<accession>A0A9N9WSU8</accession>
<name>A0A9N9WSU8_9DIPT</name>
<dbReference type="GO" id="GO:0035299">
    <property type="term" value="F:inositol-1,3,4,5,6-pentakisphosphate 2-kinase activity"/>
    <property type="evidence" value="ECO:0007669"/>
    <property type="project" value="UniProtKB-EC"/>
</dbReference>